<sequence length="238" mass="27116">MNKIIYVFIVLLLTPFFAFSKGIKLQLQGGLGTYAMTDMKLFDSYMLNQITIPLKQTENFPAYWFYQGSLLVEINNELSFGPMYAFHSTGSRHSLADYSGKYYFDNLVQAHSVGLSFEYLRTTGTNLKWGAYLDGGMNFSKMQFTQHLELTDVDDEFTNDNFAKETSYFAEPGIRLAYPLKIIEPGFHLGYWIPVSGKGFKDDKSGDFLYLPNGNKLKSGWNGLRIGLSLTIRLNKKN</sequence>
<keyword evidence="2" id="KW-1185">Reference proteome</keyword>
<organism evidence="1 2">
    <name type="scientific">Draconibacterium aestuarii</name>
    <dbReference type="NCBI Taxonomy" id="2998507"/>
    <lineage>
        <taxon>Bacteria</taxon>
        <taxon>Pseudomonadati</taxon>
        <taxon>Bacteroidota</taxon>
        <taxon>Bacteroidia</taxon>
        <taxon>Marinilabiliales</taxon>
        <taxon>Prolixibacteraceae</taxon>
        <taxon>Draconibacterium</taxon>
    </lineage>
</organism>
<protein>
    <submittedName>
        <fullName evidence="1">Uncharacterized protein</fullName>
    </submittedName>
</protein>
<gene>
    <name evidence="1" type="ORF">OU798_00390</name>
</gene>
<name>A0A9X3F1B2_9BACT</name>
<evidence type="ECO:0000313" key="1">
    <source>
        <dbReference type="EMBL" id="MCY1718779.1"/>
    </source>
</evidence>
<evidence type="ECO:0000313" key="2">
    <source>
        <dbReference type="Proteomes" id="UP001145087"/>
    </source>
</evidence>
<dbReference type="EMBL" id="JAPOHD010000002">
    <property type="protein sequence ID" value="MCY1718779.1"/>
    <property type="molecule type" value="Genomic_DNA"/>
</dbReference>
<dbReference type="RefSeq" id="WP_343331118.1">
    <property type="nucleotide sequence ID" value="NZ_JAPOHD010000002.1"/>
</dbReference>
<comment type="caution">
    <text evidence="1">The sequence shown here is derived from an EMBL/GenBank/DDBJ whole genome shotgun (WGS) entry which is preliminary data.</text>
</comment>
<dbReference type="AlphaFoldDB" id="A0A9X3F1B2"/>
<accession>A0A9X3F1B2</accession>
<dbReference type="Proteomes" id="UP001145087">
    <property type="component" value="Unassembled WGS sequence"/>
</dbReference>
<reference evidence="1" key="1">
    <citation type="submission" date="2022-11" db="EMBL/GenBank/DDBJ databases">
        <title>Marilongibacter aestuarii gen. nov., sp. nov., isolated from tidal flat sediment.</title>
        <authorList>
            <person name="Jiayan W."/>
        </authorList>
    </citation>
    <scope>NUCLEOTIDE SEQUENCE</scope>
    <source>
        <strain evidence="1">Z1-6</strain>
    </source>
</reference>
<proteinExistence type="predicted"/>